<evidence type="ECO:0000313" key="9">
    <source>
        <dbReference type="Proteomes" id="UP000837675"/>
    </source>
</evidence>
<dbReference type="Proteomes" id="UP000837675">
    <property type="component" value="Unassembled WGS sequence"/>
</dbReference>
<dbReference type="GO" id="GO:0030150">
    <property type="term" value="P:protein import into mitochondrial matrix"/>
    <property type="evidence" value="ECO:0007669"/>
    <property type="project" value="TreeGrafter"/>
</dbReference>
<comment type="caution">
    <text evidence="8">The sequence shown here is derived from an EMBL/GenBank/DDBJ whole genome shotgun (WGS) entry which is preliminary data.</text>
</comment>
<dbReference type="Pfam" id="PF04280">
    <property type="entry name" value="Tim44"/>
    <property type="match status" value="1"/>
</dbReference>
<evidence type="ECO:0000256" key="2">
    <source>
        <dbReference type="ARBA" id="ARBA00009597"/>
    </source>
</evidence>
<protein>
    <submittedName>
        <fullName evidence="8">Tim44 domain-containing protein</fullName>
    </submittedName>
</protein>
<name>A0A8S4C1I0_9ACAR</name>
<dbReference type="EMBL" id="CAJVAF010000302">
    <property type="protein sequence ID" value="CAG7594132.1"/>
    <property type="molecule type" value="Genomic_DNA"/>
</dbReference>
<sequence>MLDLIILAIIAIVIISKLLSILGRSDDDFAENNKMDPIIEQLYKKNAASREKVDIEIVSAIEAGLPQNIRDVFDSIRKKEPTFNADAFLKGAKAAFNIIIQAFAKNDKETLKNLLAPSVFKDFANAIDARIAKKQVLEKMVVGINEIEITDADLSEDTATIAVKITSDQVTALKDYLGNVLDGNSSTVVTNQDLWIFTRNLRKDKVWFLTNTNST</sequence>
<proteinExistence type="inferred from homology"/>
<reference evidence="8" key="1">
    <citation type="submission" date="2021-06" db="EMBL/GenBank/DDBJ databases">
        <authorList>
            <person name="Nardi T."/>
            <person name="Nardi T."/>
        </authorList>
    </citation>
    <scope>NUCLEOTIDE SEQUENCE</scope>
</reference>
<dbReference type="AlphaFoldDB" id="A0A8S4C1I0"/>
<gene>
    <name evidence="8" type="ORF">MHYMCMPASI_00737</name>
</gene>
<dbReference type="InterPro" id="IPR032710">
    <property type="entry name" value="NTF2-like_dom_sf"/>
</dbReference>
<evidence type="ECO:0000256" key="4">
    <source>
        <dbReference type="ARBA" id="ARBA00022946"/>
    </source>
</evidence>
<evidence type="ECO:0000256" key="1">
    <source>
        <dbReference type="ARBA" id="ARBA00004273"/>
    </source>
</evidence>
<dbReference type="GO" id="GO:0051087">
    <property type="term" value="F:protein-folding chaperone binding"/>
    <property type="evidence" value="ECO:0007669"/>
    <property type="project" value="TreeGrafter"/>
</dbReference>
<dbReference type="InterPro" id="IPR007379">
    <property type="entry name" value="Tim44-like_dom"/>
</dbReference>
<evidence type="ECO:0000313" key="8">
    <source>
        <dbReference type="EMBL" id="CAG7594132.1"/>
    </source>
</evidence>
<evidence type="ECO:0000256" key="5">
    <source>
        <dbReference type="ARBA" id="ARBA00023128"/>
    </source>
</evidence>
<dbReference type="PANTHER" id="PTHR10721:SF1">
    <property type="entry name" value="MITOCHONDRIAL IMPORT INNER MEMBRANE TRANSLOCASE SUBUNIT TIM44"/>
    <property type="match status" value="1"/>
</dbReference>
<keyword evidence="4" id="KW-0809">Transit peptide</keyword>
<keyword evidence="9" id="KW-1185">Reference proteome</keyword>
<keyword evidence="6" id="KW-0472">Membrane</keyword>
<evidence type="ECO:0000256" key="3">
    <source>
        <dbReference type="ARBA" id="ARBA00022792"/>
    </source>
</evidence>
<organism evidence="8 9">
    <name type="scientific">Hyalomma marginatum</name>
    <dbReference type="NCBI Taxonomy" id="34627"/>
    <lineage>
        <taxon>Eukaryota</taxon>
        <taxon>Metazoa</taxon>
        <taxon>Ecdysozoa</taxon>
        <taxon>Arthropoda</taxon>
        <taxon>Chelicerata</taxon>
        <taxon>Arachnida</taxon>
        <taxon>Acari</taxon>
        <taxon>Parasitiformes</taxon>
        <taxon>Ixodida</taxon>
        <taxon>Ixodoidea</taxon>
        <taxon>Ixodidae</taxon>
        <taxon>Hyalomminae</taxon>
        <taxon>Hyalomma</taxon>
    </lineage>
</organism>
<evidence type="ECO:0000256" key="6">
    <source>
        <dbReference type="ARBA" id="ARBA00023136"/>
    </source>
</evidence>
<feature type="domain" description="Tim44-like" evidence="7">
    <location>
        <begin position="69"/>
        <end position="214"/>
    </location>
</feature>
<dbReference type="Gene3D" id="3.10.450.240">
    <property type="match status" value="1"/>
</dbReference>
<dbReference type="InterPro" id="IPR039544">
    <property type="entry name" value="Tim44-like"/>
</dbReference>
<comment type="subcellular location">
    <subcellularLocation>
        <location evidence="1">Mitochondrion inner membrane</location>
    </subcellularLocation>
</comment>
<dbReference type="PANTHER" id="PTHR10721">
    <property type="entry name" value="MITOCHONDRIAL IMPORT INNER MEMBRANE TRANSLOCASE SUBUNIT TIM44"/>
    <property type="match status" value="1"/>
</dbReference>
<dbReference type="GO" id="GO:0005743">
    <property type="term" value="C:mitochondrial inner membrane"/>
    <property type="evidence" value="ECO:0007669"/>
    <property type="project" value="UniProtKB-SubCell"/>
</dbReference>
<dbReference type="NCBIfam" id="NF033779">
    <property type="entry name" value="Tim44_TimA_adap"/>
    <property type="match status" value="1"/>
</dbReference>
<dbReference type="SMART" id="SM00978">
    <property type="entry name" value="Tim44"/>
    <property type="match status" value="1"/>
</dbReference>
<accession>A0A8S4C1I0</accession>
<keyword evidence="5" id="KW-0496">Mitochondrion</keyword>
<keyword evidence="3" id="KW-0999">Mitochondrion inner membrane</keyword>
<dbReference type="SUPFAM" id="SSF54427">
    <property type="entry name" value="NTF2-like"/>
    <property type="match status" value="1"/>
</dbReference>
<comment type="similarity">
    <text evidence="2">Belongs to the Tim44 family.</text>
</comment>
<evidence type="ECO:0000259" key="7">
    <source>
        <dbReference type="SMART" id="SM00978"/>
    </source>
</evidence>